<reference evidence="2 3" key="1">
    <citation type="submission" date="2019-07" db="EMBL/GenBank/DDBJ databases">
        <title>De Novo Assembly of kiwifruit Actinidia rufa.</title>
        <authorList>
            <person name="Sugita-Konishi S."/>
            <person name="Sato K."/>
            <person name="Mori E."/>
            <person name="Abe Y."/>
            <person name="Kisaki G."/>
            <person name="Hamano K."/>
            <person name="Suezawa K."/>
            <person name="Otani M."/>
            <person name="Fukuda T."/>
            <person name="Manabe T."/>
            <person name="Gomi K."/>
            <person name="Tabuchi M."/>
            <person name="Akimitsu K."/>
            <person name="Kataoka I."/>
        </authorList>
    </citation>
    <scope>NUCLEOTIDE SEQUENCE [LARGE SCALE GENOMIC DNA]</scope>
    <source>
        <strain evidence="3">cv. Fuchu</strain>
    </source>
</reference>
<dbReference type="AlphaFoldDB" id="A0A7J0GSB9"/>
<feature type="region of interest" description="Disordered" evidence="1">
    <location>
        <begin position="307"/>
        <end position="336"/>
    </location>
</feature>
<organism evidence="2 3">
    <name type="scientific">Actinidia rufa</name>
    <dbReference type="NCBI Taxonomy" id="165716"/>
    <lineage>
        <taxon>Eukaryota</taxon>
        <taxon>Viridiplantae</taxon>
        <taxon>Streptophyta</taxon>
        <taxon>Embryophyta</taxon>
        <taxon>Tracheophyta</taxon>
        <taxon>Spermatophyta</taxon>
        <taxon>Magnoliopsida</taxon>
        <taxon>eudicotyledons</taxon>
        <taxon>Gunneridae</taxon>
        <taxon>Pentapetalae</taxon>
        <taxon>asterids</taxon>
        <taxon>Ericales</taxon>
        <taxon>Actinidiaceae</taxon>
        <taxon>Actinidia</taxon>
    </lineage>
</organism>
<dbReference type="OrthoDB" id="1724808at2759"/>
<name>A0A7J0GSB9_9ERIC</name>
<feature type="compositionally biased region" description="Polar residues" evidence="1">
    <location>
        <begin position="321"/>
        <end position="336"/>
    </location>
</feature>
<dbReference type="PANTHER" id="PTHR34222:SF100">
    <property type="entry name" value="CCHC-TYPE DOMAIN-CONTAINING PROTEIN"/>
    <property type="match status" value="1"/>
</dbReference>
<feature type="region of interest" description="Disordered" evidence="1">
    <location>
        <begin position="417"/>
        <end position="436"/>
    </location>
</feature>
<keyword evidence="3" id="KW-1185">Reference proteome</keyword>
<dbReference type="EMBL" id="BJWL01000023">
    <property type="protein sequence ID" value="GFZ13658.1"/>
    <property type="molecule type" value="Genomic_DNA"/>
</dbReference>
<dbReference type="Proteomes" id="UP000585474">
    <property type="component" value="Unassembled WGS sequence"/>
</dbReference>
<feature type="compositionally biased region" description="Low complexity" evidence="1">
    <location>
        <begin position="425"/>
        <end position="435"/>
    </location>
</feature>
<protein>
    <submittedName>
        <fullName evidence="2">Uncharacterized protein</fullName>
    </submittedName>
</protein>
<gene>
    <name evidence="2" type="ORF">Acr_23g0020430</name>
</gene>
<sequence>MASLDLRHSLPHLCLRRRSTNSPQQRLSSTKRATPSLDLPPLLSSVLDIAASAISGSVVVCGAWCVAYKEVDLLIKDFWHLVFLNPRKSSSLLWLQLLPQLLSPLEKAKLDEFWVTTPSQPLLILHIHSVILTTVLSWDSYSTPWRTGFPHIVRASHETLGLSVADYFGFLQSHWEELAQYEPLSDFPAAAATIVSQRLTHHHTYLFLIGLKSKYESLHIQILNTSPLPSLYEAFAIIDGDEHRCCLIQASPAISPGSTPIADQIAFVAFGSNTRSFGGRPICSYCADIGHISERYFKLHPELRGKSFKHKGKGPPRTATVADTSPGPQQPSASTATLATGTPIAFHARASYLTWILDSGANDHVTGTPSLTGPNAATIPANLDGLPRLIHLFDSPPVQVPPTSAAQASLKVYTRRAPLSPPLPDSSSVSGTSPSHLVPTSVSPRYPFRCLYFDTSFSV</sequence>
<evidence type="ECO:0000313" key="2">
    <source>
        <dbReference type="EMBL" id="GFZ13658.1"/>
    </source>
</evidence>
<evidence type="ECO:0000313" key="3">
    <source>
        <dbReference type="Proteomes" id="UP000585474"/>
    </source>
</evidence>
<dbReference type="PANTHER" id="PTHR34222">
    <property type="entry name" value="GAG_PRE-INTEGRS DOMAIN-CONTAINING PROTEIN"/>
    <property type="match status" value="1"/>
</dbReference>
<proteinExistence type="predicted"/>
<evidence type="ECO:0000256" key="1">
    <source>
        <dbReference type="SAM" id="MobiDB-lite"/>
    </source>
</evidence>
<accession>A0A7J0GSB9</accession>
<comment type="caution">
    <text evidence="2">The sequence shown here is derived from an EMBL/GenBank/DDBJ whole genome shotgun (WGS) entry which is preliminary data.</text>
</comment>